<reference evidence="1" key="2">
    <citation type="journal article" date="2022" name="New Phytol.">
        <title>Evolutionary transition to the ectomycorrhizal habit in the genomes of a hyperdiverse lineage of mushroom-forming fungi.</title>
        <authorList>
            <person name="Looney B."/>
            <person name="Miyauchi S."/>
            <person name="Morin E."/>
            <person name="Drula E."/>
            <person name="Courty P.E."/>
            <person name="Kohler A."/>
            <person name="Kuo A."/>
            <person name="LaButti K."/>
            <person name="Pangilinan J."/>
            <person name="Lipzen A."/>
            <person name="Riley R."/>
            <person name="Andreopoulos W."/>
            <person name="He G."/>
            <person name="Johnson J."/>
            <person name="Nolan M."/>
            <person name="Tritt A."/>
            <person name="Barry K.W."/>
            <person name="Grigoriev I.V."/>
            <person name="Nagy L.G."/>
            <person name="Hibbett D."/>
            <person name="Henrissat B."/>
            <person name="Matheny P.B."/>
            <person name="Labbe J."/>
            <person name="Martin F.M."/>
        </authorList>
    </citation>
    <scope>NUCLEOTIDE SEQUENCE</scope>
    <source>
        <strain evidence="1">FP105234-sp</strain>
    </source>
</reference>
<evidence type="ECO:0000313" key="2">
    <source>
        <dbReference type="Proteomes" id="UP000814033"/>
    </source>
</evidence>
<name>A0ACB8RLF8_9AGAM</name>
<accession>A0ACB8RLF8</accession>
<comment type="caution">
    <text evidence="1">The sequence shown here is derived from an EMBL/GenBank/DDBJ whole genome shotgun (WGS) entry which is preliminary data.</text>
</comment>
<keyword evidence="2" id="KW-1185">Reference proteome</keyword>
<sequence length="228" mass="24011">MGEKGPLDLEKALIIGALLSDARTPLAAAVPTTSVYNARAHAHPAAAPPVRAPEPRQRTRQPFATPHAARPPTSQARPTQPPVQPRPRAPPRGPSPLAPPLTQPLVIPPLLGPHAPGYQSLRTARPAARESAPPLRNHHESHGESLEESFLQTLRQIDSEGASAGDTVVADLLSSYLPSPTFVAVPLSPPPALHVRRVAPEPAEDPEAPRVGGMYDAVARAIGAFRSG</sequence>
<reference evidence="1" key="1">
    <citation type="submission" date="2021-02" db="EMBL/GenBank/DDBJ databases">
        <authorList>
            <consortium name="DOE Joint Genome Institute"/>
            <person name="Ahrendt S."/>
            <person name="Looney B.P."/>
            <person name="Miyauchi S."/>
            <person name="Morin E."/>
            <person name="Drula E."/>
            <person name="Courty P.E."/>
            <person name="Chicoki N."/>
            <person name="Fauchery L."/>
            <person name="Kohler A."/>
            <person name="Kuo A."/>
            <person name="Labutti K."/>
            <person name="Pangilinan J."/>
            <person name="Lipzen A."/>
            <person name="Riley R."/>
            <person name="Andreopoulos W."/>
            <person name="He G."/>
            <person name="Johnson J."/>
            <person name="Barry K.W."/>
            <person name="Grigoriev I.V."/>
            <person name="Nagy L."/>
            <person name="Hibbett D."/>
            <person name="Henrissat B."/>
            <person name="Matheny P.B."/>
            <person name="Labbe J."/>
            <person name="Martin F."/>
        </authorList>
    </citation>
    <scope>NUCLEOTIDE SEQUENCE</scope>
    <source>
        <strain evidence="1">FP105234-sp</strain>
    </source>
</reference>
<evidence type="ECO:0000313" key="1">
    <source>
        <dbReference type="EMBL" id="KAI0044885.1"/>
    </source>
</evidence>
<organism evidence="1 2">
    <name type="scientific">Auriscalpium vulgare</name>
    <dbReference type="NCBI Taxonomy" id="40419"/>
    <lineage>
        <taxon>Eukaryota</taxon>
        <taxon>Fungi</taxon>
        <taxon>Dikarya</taxon>
        <taxon>Basidiomycota</taxon>
        <taxon>Agaricomycotina</taxon>
        <taxon>Agaricomycetes</taxon>
        <taxon>Russulales</taxon>
        <taxon>Auriscalpiaceae</taxon>
        <taxon>Auriscalpium</taxon>
    </lineage>
</organism>
<dbReference type="Proteomes" id="UP000814033">
    <property type="component" value="Unassembled WGS sequence"/>
</dbReference>
<gene>
    <name evidence="1" type="ORF">FA95DRAFT_1561720</name>
</gene>
<proteinExistence type="predicted"/>
<protein>
    <submittedName>
        <fullName evidence="1">Uncharacterized protein</fullName>
    </submittedName>
</protein>
<dbReference type="EMBL" id="MU275968">
    <property type="protein sequence ID" value="KAI0044885.1"/>
    <property type="molecule type" value="Genomic_DNA"/>
</dbReference>